<dbReference type="SMART" id="SM00139">
    <property type="entry name" value="MyTH4"/>
    <property type="match status" value="1"/>
</dbReference>
<dbReference type="PROSITE" id="PS51016">
    <property type="entry name" value="MYTH4"/>
    <property type="match status" value="1"/>
</dbReference>
<sequence length="247" mass="26929">AAAGARRYAPLRDEAVKLFNSLQQLEAEREPAPLMQGVLQTCLDLPPLVDEVYCQLVKQTTEPPAPGAQGDLRYWQLLTCMSCTFVPSAPVLRFLRAHLDRTESRCPSSEMAKYAGFIRAALGKTRGRQCVPSLEEIVVLARRQEMVCTVHCPGAAACRVAFSSHTTAAEVSAGTGIGHRAGALPRARVLRGHRRAPLSPAQVARELVSRLGLSQSPNLFALYEQSRLREQPVGSATLLADVLTRFE</sequence>
<gene>
    <name evidence="2" type="primary">Plekhh3_0</name>
    <name evidence="2" type="ORF">CRYSOU_R10136</name>
</gene>
<protein>
    <submittedName>
        <fullName evidence="2">PKHH3 protein</fullName>
    </submittedName>
</protein>
<accession>A0A7K4KL87</accession>
<dbReference type="InterPro" id="IPR038185">
    <property type="entry name" value="MyTH4_dom_sf"/>
</dbReference>
<name>A0A7K4KL87_9AVES</name>
<dbReference type="EMBL" id="VWPX01013459">
    <property type="protein sequence ID" value="NWI16922.1"/>
    <property type="molecule type" value="Genomic_DNA"/>
</dbReference>
<evidence type="ECO:0000259" key="1">
    <source>
        <dbReference type="PROSITE" id="PS51016"/>
    </source>
</evidence>
<feature type="non-terminal residue" evidence="2">
    <location>
        <position position="247"/>
    </location>
</feature>
<reference evidence="2 3" key="1">
    <citation type="submission" date="2019-09" db="EMBL/GenBank/DDBJ databases">
        <title>Bird 10,000 Genomes (B10K) Project - Family phase.</title>
        <authorList>
            <person name="Zhang G."/>
        </authorList>
    </citation>
    <scope>NUCLEOTIDE SEQUENCE [LARGE SCALE GENOMIC DNA]</scope>
    <source>
        <strain evidence="2">B10K-MSB-42743</strain>
        <tissue evidence="2">Heart</tissue>
    </source>
</reference>
<evidence type="ECO:0000313" key="2">
    <source>
        <dbReference type="EMBL" id="NWI16922.1"/>
    </source>
</evidence>
<feature type="domain" description="MyTH4" evidence="1">
    <location>
        <begin position="1"/>
        <end position="141"/>
    </location>
</feature>
<dbReference type="OrthoDB" id="6108017at2759"/>
<dbReference type="Gene3D" id="3.10.20.90">
    <property type="entry name" value="Phosphatidylinositol 3-kinase Catalytic Subunit, Chain A, domain 1"/>
    <property type="match status" value="1"/>
</dbReference>
<proteinExistence type="predicted"/>
<organism evidence="2 3">
    <name type="scientific">Crypturellus soui</name>
    <dbReference type="NCBI Taxonomy" id="458187"/>
    <lineage>
        <taxon>Eukaryota</taxon>
        <taxon>Metazoa</taxon>
        <taxon>Chordata</taxon>
        <taxon>Craniata</taxon>
        <taxon>Vertebrata</taxon>
        <taxon>Euteleostomi</taxon>
        <taxon>Archelosauria</taxon>
        <taxon>Archosauria</taxon>
        <taxon>Dinosauria</taxon>
        <taxon>Saurischia</taxon>
        <taxon>Theropoda</taxon>
        <taxon>Coelurosauria</taxon>
        <taxon>Aves</taxon>
        <taxon>Palaeognathae</taxon>
        <taxon>Tinamiformes</taxon>
        <taxon>Tinamidae</taxon>
        <taxon>Crypturellus</taxon>
    </lineage>
</organism>
<dbReference type="PANTHER" id="PTHR46049">
    <property type="entry name" value="AGAP003327-PA"/>
    <property type="match status" value="1"/>
</dbReference>
<evidence type="ECO:0000313" key="3">
    <source>
        <dbReference type="Proteomes" id="UP000545332"/>
    </source>
</evidence>
<dbReference type="InterPro" id="IPR051724">
    <property type="entry name" value="Actin_motor_Myosin"/>
</dbReference>
<comment type="caution">
    <text evidence="2">The sequence shown here is derived from an EMBL/GenBank/DDBJ whole genome shotgun (WGS) entry which is preliminary data.</text>
</comment>
<keyword evidence="3" id="KW-1185">Reference proteome</keyword>
<feature type="non-terminal residue" evidence="2">
    <location>
        <position position="1"/>
    </location>
</feature>
<dbReference type="AlphaFoldDB" id="A0A7K4KL87"/>
<dbReference type="PANTHER" id="PTHR46049:SF5">
    <property type="entry name" value="PLECKSTRIN HOMOLOGY DOMAIN-CONTAINING FAMILY H MEMBER 3"/>
    <property type="match status" value="1"/>
</dbReference>
<dbReference type="InterPro" id="IPR000857">
    <property type="entry name" value="MyTH4_dom"/>
</dbReference>
<dbReference type="GO" id="GO:0005856">
    <property type="term" value="C:cytoskeleton"/>
    <property type="evidence" value="ECO:0007669"/>
    <property type="project" value="InterPro"/>
</dbReference>
<dbReference type="Proteomes" id="UP000545332">
    <property type="component" value="Unassembled WGS sequence"/>
</dbReference>
<dbReference type="Gene3D" id="1.25.40.530">
    <property type="entry name" value="MyTH4 domain"/>
    <property type="match status" value="1"/>
</dbReference>
<dbReference type="Pfam" id="PF00784">
    <property type="entry name" value="MyTH4"/>
    <property type="match status" value="1"/>
</dbReference>